<name>A0ABQ8ZJ43_9ROSI</name>
<reference evidence="1" key="1">
    <citation type="submission" date="2022-10" db="EMBL/GenBank/DDBJ databases">
        <authorList>
            <person name="Hyden B.L."/>
            <person name="Feng K."/>
            <person name="Yates T."/>
            <person name="Jawdy S."/>
            <person name="Smart L.B."/>
            <person name="Muchero W."/>
        </authorList>
    </citation>
    <scope>NUCLEOTIDE SEQUENCE</scope>
    <source>
        <tissue evidence="1">Shoot tip</tissue>
    </source>
</reference>
<proteinExistence type="predicted"/>
<evidence type="ECO:0000313" key="2">
    <source>
        <dbReference type="Proteomes" id="UP001141253"/>
    </source>
</evidence>
<keyword evidence="2" id="KW-1185">Reference proteome</keyword>
<sequence length="82" mass="9489">MGRSGSYYRLLDLESANGSKVAHVSRLLDLGNKQNQGFDDHRKLSFSMRFRRLRAVVVAWKKLAKLQPLQTRFLEQVKLENA</sequence>
<dbReference type="EMBL" id="JAPFFI010000027">
    <property type="protein sequence ID" value="KAJ6301808.1"/>
    <property type="molecule type" value="Genomic_DNA"/>
</dbReference>
<protein>
    <submittedName>
        <fullName evidence="1">Uncharacterized protein</fullName>
    </submittedName>
</protein>
<accession>A0ABQ8ZJ43</accession>
<dbReference type="Proteomes" id="UP001141253">
    <property type="component" value="Chromosome 16"/>
</dbReference>
<reference evidence="1" key="2">
    <citation type="journal article" date="2023" name="Int. J. Mol. Sci.">
        <title>De Novo Assembly and Annotation of 11 Diverse Shrub Willow (Salix) Genomes Reveals Novel Gene Organization in Sex-Linked Regions.</title>
        <authorList>
            <person name="Hyden B."/>
            <person name="Feng K."/>
            <person name="Yates T.B."/>
            <person name="Jawdy S."/>
            <person name="Cereghino C."/>
            <person name="Smart L.B."/>
            <person name="Muchero W."/>
        </authorList>
    </citation>
    <scope>NUCLEOTIDE SEQUENCE</scope>
    <source>
        <tissue evidence="1">Shoot tip</tissue>
    </source>
</reference>
<evidence type="ECO:0000313" key="1">
    <source>
        <dbReference type="EMBL" id="KAJ6301808.1"/>
    </source>
</evidence>
<comment type="caution">
    <text evidence="1">The sequence shown here is derived from an EMBL/GenBank/DDBJ whole genome shotgun (WGS) entry which is preliminary data.</text>
</comment>
<gene>
    <name evidence="1" type="ORF">OIU77_016011</name>
</gene>
<organism evidence="1 2">
    <name type="scientific">Salix suchowensis</name>
    <dbReference type="NCBI Taxonomy" id="1278906"/>
    <lineage>
        <taxon>Eukaryota</taxon>
        <taxon>Viridiplantae</taxon>
        <taxon>Streptophyta</taxon>
        <taxon>Embryophyta</taxon>
        <taxon>Tracheophyta</taxon>
        <taxon>Spermatophyta</taxon>
        <taxon>Magnoliopsida</taxon>
        <taxon>eudicotyledons</taxon>
        <taxon>Gunneridae</taxon>
        <taxon>Pentapetalae</taxon>
        <taxon>rosids</taxon>
        <taxon>fabids</taxon>
        <taxon>Malpighiales</taxon>
        <taxon>Salicaceae</taxon>
        <taxon>Saliceae</taxon>
        <taxon>Salix</taxon>
    </lineage>
</organism>